<dbReference type="AlphaFoldDB" id="A0A1B6LR04"/>
<feature type="compositionally biased region" description="Basic and acidic residues" evidence="1">
    <location>
        <begin position="127"/>
        <end position="140"/>
    </location>
</feature>
<evidence type="ECO:0000256" key="1">
    <source>
        <dbReference type="SAM" id="MobiDB-lite"/>
    </source>
</evidence>
<protein>
    <submittedName>
        <fullName evidence="2">Uncharacterized protein</fullName>
    </submittedName>
</protein>
<feature type="compositionally biased region" description="Basic residues" evidence="1">
    <location>
        <begin position="141"/>
        <end position="151"/>
    </location>
</feature>
<accession>A0A1B6LR04</accession>
<evidence type="ECO:0000313" key="2">
    <source>
        <dbReference type="EMBL" id="JAT26019.1"/>
    </source>
</evidence>
<organism evidence="2">
    <name type="scientific">Graphocephala atropunctata</name>
    <dbReference type="NCBI Taxonomy" id="36148"/>
    <lineage>
        <taxon>Eukaryota</taxon>
        <taxon>Metazoa</taxon>
        <taxon>Ecdysozoa</taxon>
        <taxon>Arthropoda</taxon>
        <taxon>Hexapoda</taxon>
        <taxon>Insecta</taxon>
        <taxon>Pterygota</taxon>
        <taxon>Neoptera</taxon>
        <taxon>Paraneoptera</taxon>
        <taxon>Hemiptera</taxon>
        <taxon>Auchenorrhyncha</taxon>
        <taxon>Membracoidea</taxon>
        <taxon>Cicadellidae</taxon>
        <taxon>Cicadellinae</taxon>
        <taxon>Cicadellini</taxon>
        <taxon>Graphocephala</taxon>
    </lineage>
</organism>
<dbReference type="EMBL" id="GEBQ01013958">
    <property type="protein sequence ID" value="JAT26019.1"/>
    <property type="molecule type" value="Transcribed_RNA"/>
</dbReference>
<gene>
    <name evidence="2" type="ORF">g.2937</name>
</gene>
<feature type="region of interest" description="Disordered" evidence="1">
    <location>
        <begin position="84"/>
        <end position="151"/>
    </location>
</feature>
<feature type="non-terminal residue" evidence="2">
    <location>
        <position position="1"/>
    </location>
</feature>
<proteinExistence type="predicted"/>
<reference evidence="2" key="1">
    <citation type="submission" date="2015-11" db="EMBL/GenBank/DDBJ databases">
        <title>De novo transcriptome assembly of four potential Pierce s Disease insect vectors from Arizona vineyards.</title>
        <authorList>
            <person name="Tassone E.E."/>
        </authorList>
    </citation>
    <scope>NUCLEOTIDE SEQUENCE</scope>
</reference>
<sequence length="151" mass="16789">LLKFSSRQVKTRIYLFIKFSKFLPRMLSLLRVSTLVNGSLRSLHQFAHHSALQARVFPLVSVPQGPYWNTEPVASSLISGSLRSYSCCGGSSSKAAPAATKAKPKVDKKESKSSTSSGGKKKKKPCPKKEKVEKKEEKKKCEKKKYTPKCL</sequence>
<name>A0A1B6LR04_9HEMI</name>